<reference evidence="2 3" key="1">
    <citation type="submission" date="2022-05" db="EMBL/GenBank/DDBJ databases">
        <authorList>
            <consortium name="Genoscope - CEA"/>
            <person name="William W."/>
        </authorList>
    </citation>
    <scope>NUCLEOTIDE SEQUENCE [LARGE SCALE GENOMIC DNA]</scope>
</reference>
<dbReference type="Proteomes" id="UP001159405">
    <property type="component" value="Unassembled WGS sequence"/>
</dbReference>
<evidence type="ECO:0000256" key="1">
    <source>
        <dbReference type="SAM" id="MobiDB-lite"/>
    </source>
</evidence>
<dbReference type="EMBL" id="CALNXK010000493">
    <property type="protein sequence ID" value="CAH3186632.1"/>
    <property type="molecule type" value="Genomic_DNA"/>
</dbReference>
<keyword evidence="3" id="KW-1185">Reference proteome</keyword>
<comment type="caution">
    <text evidence="2">The sequence shown here is derived from an EMBL/GenBank/DDBJ whole genome shotgun (WGS) entry which is preliminary data.</text>
</comment>
<feature type="region of interest" description="Disordered" evidence="1">
    <location>
        <begin position="97"/>
        <end position="134"/>
    </location>
</feature>
<evidence type="ECO:0000313" key="3">
    <source>
        <dbReference type="Proteomes" id="UP001159405"/>
    </source>
</evidence>
<feature type="non-terminal residue" evidence="2">
    <location>
        <position position="1"/>
    </location>
</feature>
<dbReference type="SUPFAM" id="SSF52540">
    <property type="entry name" value="P-loop containing nucleoside triphosphate hydrolases"/>
    <property type="match status" value="1"/>
</dbReference>
<protein>
    <submittedName>
        <fullName evidence="2">Uncharacterized protein</fullName>
    </submittedName>
</protein>
<dbReference type="InterPro" id="IPR027417">
    <property type="entry name" value="P-loop_NTPase"/>
</dbReference>
<accession>A0ABN8S4H1</accession>
<sequence length="421" mass="47948">KESFSSAIVEAWHHFGIRVIQWVTCIEAHNNNNECTSGDEMNLYHYHMALKLAKRGRWLQVRNYLDEKFGVQVNFSDNHNSYYTAYRYVTKEDREALHSSGHPDLTDAVPRTEAAITSRKRKAKDKGKGQGSQRSERLSVYDVCQIVQHKGITSRLELVCLAVEQNREGKSSLAQFIANRGNKAVEEAMELAKEFAEAEAKCLRAKKTRIELLQEQTTGECVHGCGGRWLEAAQQLLQRHNNTKEDYCTAIYTALSKGRGKYRNIFIYGDTNCGKSFILAPLKVIYKTFCNPATGSFAWLGAEDAEVIFLNDFRWHPKIIAWADFLQALEGDTVHLPTPKNVCSRGLELNKDTPFFATSDAPLVLIKAGAIDSTNTRIMNVRWRFYHFWNQIPPEEQQELIPCGRCFAKFILDNARNDALL</sequence>
<evidence type="ECO:0000313" key="2">
    <source>
        <dbReference type="EMBL" id="CAH3186632.1"/>
    </source>
</evidence>
<organism evidence="2 3">
    <name type="scientific">Porites lobata</name>
    <dbReference type="NCBI Taxonomy" id="104759"/>
    <lineage>
        <taxon>Eukaryota</taxon>
        <taxon>Metazoa</taxon>
        <taxon>Cnidaria</taxon>
        <taxon>Anthozoa</taxon>
        <taxon>Hexacorallia</taxon>
        <taxon>Scleractinia</taxon>
        <taxon>Fungiina</taxon>
        <taxon>Poritidae</taxon>
        <taxon>Porites</taxon>
    </lineage>
</organism>
<proteinExistence type="predicted"/>
<name>A0ABN8S4H1_9CNID</name>
<gene>
    <name evidence="2" type="ORF">PLOB_00035236</name>
</gene>
<dbReference type="Gene3D" id="3.40.50.300">
    <property type="entry name" value="P-loop containing nucleotide triphosphate hydrolases"/>
    <property type="match status" value="1"/>
</dbReference>